<evidence type="ECO:0000313" key="1">
    <source>
        <dbReference type="EMBL" id="KAJ0182900.1"/>
    </source>
</evidence>
<organism evidence="1 2">
    <name type="scientific">Dendrolimus kikuchii</name>
    <dbReference type="NCBI Taxonomy" id="765133"/>
    <lineage>
        <taxon>Eukaryota</taxon>
        <taxon>Metazoa</taxon>
        <taxon>Ecdysozoa</taxon>
        <taxon>Arthropoda</taxon>
        <taxon>Hexapoda</taxon>
        <taxon>Insecta</taxon>
        <taxon>Pterygota</taxon>
        <taxon>Neoptera</taxon>
        <taxon>Endopterygota</taxon>
        <taxon>Lepidoptera</taxon>
        <taxon>Glossata</taxon>
        <taxon>Ditrysia</taxon>
        <taxon>Bombycoidea</taxon>
        <taxon>Lasiocampidae</taxon>
        <taxon>Dendrolimus</taxon>
    </lineage>
</organism>
<dbReference type="EMBL" id="CM034388">
    <property type="protein sequence ID" value="KAJ0182900.1"/>
    <property type="molecule type" value="Genomic_DNA"/>
</dbReference>
<comment type="caution">
    <text evidence="1">The sequence shown here is derived from an EMBL/GenBank/DDBJ whole genome shotgun (WGS) entry which is preliminary data.</text>
</comment>
<sequence>MRAKHDNKPPTIVLRKMPVVLSSNYKVFNNKLICDGNVQNLMYKEDIIYEGNGDFLKEKASKLVLLNRSHRLKNTSRTVAQCYTGNTIVEKTSDRITNLIGQSNYDTVFSALCSVISQELRIKGILALLTTLKESVNNSCQTDVKYNHSDKKYSDASTQTHTFISQRKKIRGKRKTVMPYIVKDLDTNVNTVNKVIINPFISEVKHNRVHIRTKFNQDCVKEEIEDFDEVLQEKVSNASDVKIKEDIDQSSTESEQMGSKIESHQNMYKPGADMLADDDNSNETIGNVSICSFTTNNSIFNDLSLLNNVDKHTENIDEPGYALYIGDTIIKLRTKPEDNFHLATEENLKYLSPIDRKTLLLYQAGIDSKNCLNRDEDGNMPFHIAVMNNDIDLLKRHCPMLKIKQQSVDTPAFRDYTALKMSILKDLPACTSVLLRMGADPLQVDDCHRTPLHYAAEESRGCVETIVTFCRENARKILQENDDLWKASYCNESDEQLAKYLLESMCSLCDDQGYTPLMLASHIGNIEAARLLVASGLEAVNKKMPTSGNTALYLTIAAACADAIDHGNKTKLADKYQMTIELLLENGADPSIENHSGGSVDLLLAELNIPELSTLIAKKVTSLRFFQGKSSETNFDSIMLVKNESGDVNIMNLNSEKSKRGIQFKRGKGSANSAEKNKNLKLVTPIGKKANKKNAATPKIQTVTSTSKTLPIVIDKVEIDSDVPISNVANQNSNIKILENVPIKIENISIQKFPNNTPYIVLNPINKLNKDVNYVPLSNTVKTSPVKITNSKDVKIINNSNVYYTIDNLNMQIPISNISSLIQTPNPNVLISPGIDTKPVIQTANTNLPQTIQNDKTISPTNSTKTPITVETVTESPINHKRKPEFVDTFKNFIRNDRRPNENSDRKRKNEVVIIRKSTKNKRIEKE</sequence>
<reference evidence="1 2" key="1">
    <citation type="journal article" date="2021" name="Front. Genet.">
        <title>Chromosome-Level Genome Assembly Reveals Significant Gene Expansion in the Toll and IMD Signaling Pathways of Dendrolimus kikuchii.</title>
        <authorList>
            <person name="Zhou J."/>
            <person name="Wu P."/>
            <person name="Xiong Z."/>
            <person name="Liu N."/>
            <person name="Zhao N."/>
            <person name="Ji M."/>
            <person name="Qiu Y."/>
            <person name="Yang B."/>
        </authorList>
    </citation>
    <scope>NUCLEOTIDE SEQUENCE [LARGE SCALE GENOMIC DNA]</scope>
    <source>
        <strain evidence="1">Ann1</strain>
    </source>
</reference>
<name>A0ACC1DGD5_9NEOP</name>
<accession>A0ACC1DGD5</accession>
<keyword evidence="2" id="KW-1185">Reference proteome</keyword>
<dbReference type="Proteomes" id="UP000824533">
    <property type="component" value="Linkage Group LG02"/>
</dbReference>
<gene>
    <name evidence="1" type="ORF">K1T71_000876</name>
</gene>
<proteinExistence type="predicted"/>
<protein>
    <submittedName>
        <fullName evidence="1">Uncharacterized protein</fullName>
    </submittedName>
</protein>
<evidence type="ECO:0000313" key="2">
    <source>
        <dbReference type="Proteomes" id="UP000824533"/>
    </source>
</evidence>